<gene>
    <name evidence="2" type="ORF">LX81_03484</name>
</gene>
<keyword evidence="3" id="KW-1185">Reference proteome</keyword>
<proteinExistence type="predicted"/>
<organism evidence="2 3">
    <name type="scientific">Palleronia aestuarii</name>
    <dbReference type="NCBI Taxonomy" id="568105"/>
    <lineage>
        <taxon>Bacteria</taxon>
        <taxon>Pseudomonadati</taxon>
        <taxon>Pseudomonadota</taxon>
        <taxon>Alphaproteobacteria</taxon>
        <taxon>Rhodobacterales</taxon>
        <taxon>Roseobacteraceae</taxon>
        <taxon>Palleronia</taxon>
    </lineage>
</organism>
<evidence type="ECO:0000256" key="1">
    <source>
        <dbReference type="SAM" id="MobiDB-lite"/>
    </source>
</evidence>
<dbReference type="Proteomes" id="UP000248916">
    <property type="component" value="Unassembled WGS sequence"/>
</dbReference>
<evidence type="ECO:0000313" key="3">
    <source>
        <dbReference type="Proteomes" id="UP000248916"/>
    </source>
</evidence>
<comment type="caution">
    <text evidence="2">The sequence shown here is derived from an EMBL/GenBank/DDBJ whole genome shotgun (WGS) entry which is preliminary data.</text>
</comment>
<dbReference type="EMBL" id="QKZL01000022">
    <property type="protein sequence ID" value="PZX12777.1"/>
    <property type="molecule type" value="Genomic_DNA"/>
</dbReference>
<evidence type="ECO:0000313" key="2">
    <source>
        <dbReference type="EMBL" id="PZX12777.1"/>
    </source>
</evidence>
<sequence>MRCQVGPWPIHLRNGEGQSPPDSARAPETAVEVVGAISLVDLLLAGTDRRITCLGVKLNTSENLALSAES</sequence>
<dbReference type="AlphaFoldDB" id="A0A2W7N348"/>
<feature type="region of interest" description="Disordered" evidence="1">
    <location>
        <begin position="1"/>
        <end position="26"/>
    </location>
</feature>
<protein>
    <submittedName>
        <fullName evidence="2">Uncharacterized protein</fullName>
    </submittedName>
</protein>
<reference evidence="2 3" key="1">
    <citation type="submission" date="2018-06" db="EMBL/GenBank/DDBJ databases">
        <title>Genomic Encyclopedia of Archaeal and Bacterial Type Strains, Phase II (KMG-II): from individual species to whole genera.</title>
        <authorList>
            <person name="Goeker M."/>
        </authorList>
    </citation>
    <scope>NUCLEOTIDE SEQUENCE [LARGE SCALE GENOMIC DNA]</scope>
    <source>
        <strain evidence="2 3">DSM 22009</strain>
    </source>
</reference>
<accession>A0A2W7N348</accession>
<name>A0A2W7N348_9RHOB</name>